<dbReference type="SMART" id="SM00543">
    <property type="entry name" value="MIF4G"/>
    <property type="match status" value="2"/>
</dbReference>
<feature type="region of interest" description="Disordered" evidence="4">
    <location>
        <begin position="758"/>
        <end position="778"/>
    </location>
</feature>
<evidence type="ECO:0000256" key="4">
    <source>
        <dbReference type="SAM" id="MobiDB-lite"/>
    </source>
</evidence>
<feature type="compositionally biased region" description="Gly residues" evidence="4">
    <location>
        <begin position="259"/>
        <end position="270"/>
    </location>
</feature>
<dbReference type="InterPro" id="IPR003890">
    <property type="entry name" value="MIF4G-like_typ-3"/>
</dbReference>
<accession>A0A9D3SHF9</accession>
<keyword evidence="2" id="KW-0396">Initiation factor</keyword>
<evidence type="ECO:0000259" key="5">
    <source>
        <dbReference type="PROSITE" id="PS51366"/>
    </source>
</evidence>
<evidence type="ECO:0000256" key="2">
    <source>
        <dbReference type="ARBA" id="ARBA00022540"/>
    </source>
</evidence>
<evidence type="ECO:0000313" key="7">
    <source>
        <dbReference type="Proteomes" id="UP000824219"/>
    </source>
</evidence>
<keyword evidence="3" id="KW-0648">Protein biosynthesis</keyword>
<dbReference type="PROSITE" id="PS51366">
    <property type="entry name" value="MI"/>
    <property type="match status" value="2"/>
</dbReference>
<dbReference type="GO" id="GO:0003743">
    <property type="term" value="F:translation initiation factor activity"/>
    <property type="evidence" value="ECO:0007669"/>
    <property type="project" value="UniProtKB-KW"/>
</dbReference>
<dbReference type="GO" id="GO:0003729">
    <property type="term" value="F:mRNA binding"/>
    <property type="evidence" value="ECO:0007669"/>
    <property type="project" value="TreeGrafter"/>
</dbReference>
<evidence type="ECO:0000256" key="1">
    <source>
        <dbReference type="ARBA" id="ARBA00005775"/>
    </source>
</evidence>
<dbReference type="FunFam" id="1.25.40.180:FF:000003">
    <property type="entry name" value="Putative eukaryotic translation initiation factor 4 gamma 1"/>
    <property type="match status" value="2"/>
</dbReference>
<gene>
    <name evidence="6" type="ORF">KOW79_012502</name>
</gene>
<dbReference type="AlphaFoldDB" id="A0A9D3SHF9"/>
<feature type="compositionally biased region" description="Low complexity" evidence="4">
    <location>
        <begin position="295"/>
        <end position="310"/>
    </location>
</feature>
<evidence type="ECO:0000256" key="3">
    <source>
        <dbReference type="ARBA" id="ARBA00022917"/>
    </source>
</evidence>
<name>A0A9D3SHF9_9TELE</name>
<dbReference type="Gene3D" id="1.25.40.180">
    <property type="match status" value="4"/>
</dbReference>
<evidence type="ECO:0000313" key="6">
    <source>
        <dbReference type="EMBL" id="KAG7324486.1"/>
    </source>
</evidence>
<sequence length="1018" mass="114754">MREPEGLSDIPGVTVDKLEVPSSDKSGATVNFCRLLLNRCQKEFEKDKDNNEIFQQKQKELDAATEEEVEQRLNKARRRSLGNIKFIGELFKLKMLNEQVMHACIVKLLKDYDEESLECLCRLLSTIGKNLDLERAKPCMDQYFHQMETIINERKVSSRIRFMLQDVLDLRKNNWVPRRGDQGPKTIDQIHKEAELEEHREQIKVQQLLSKKDWSGGRRGKMNQPRDEGWNTVPISTTKITKPGALDCNNLVLAPGGKGSWGSCGKGSSSGTGAKTSTKQDAGWSAMCTLNPFSALQQSGPSSTSSSSSLDSKHRVPQDQDRGLDRKVSKPALSEEEVEKKSTAIIEEYLHINDLKEAVQCVKELNSASVLFVFVRNAVELALNRSTVAQEHVGLLLHKLISTRILPPEQYFRGLQEILEVADDMAIDIPHIWQYLAEIITPMLHDGGIPMGLLFREVTKPLLPIGKAAVLLVLILNQLVRVSSHNKAGALWIDAGLNWKDFLSEDEDINKFVTEQLEVPSSDKSGATVNFRRLLLNRCQKEFEKDKDNNEIFQQKQKELDAATEEEVEQRLNKARRRSLGNIKFIGELFKLKMLNEQVMHACIVKLLKDYDEESLECLCRLLSTIGKNLDLERAKPCMDQYFHQMETIINERKVSSRIRFMLQDVLDLRKNNWVPRRGDQGPKTIDQIHKEAELEEHREQIKVQQLLSKKDWSGGRRGKMNQPRDEGWNTVPISTTKITKPGALDCNNLVLAPGGKGSWGSCGKGSSSGTGAKTSTKQDAGWSAMCTLNPFSALQQSGPSSTSSSSSLDSKHRVPQDQDRGLDRKVSKPALSEEEVEKKSTAIIEEYLHINDLKEAVQCVKELNSAPVLFVFVRNAVELALNRSTVAQEHVGLLLHKLISTRILPPEQYFRGLQEILEVADDMAIDIPHIWQYLAEIITPMLHDGGIPMGLLFREVTKPLLPIGKAAVLLVLILNQLSHNKAGALWIDAGLNWKDFLSEDEDINKFVTEQAPFLFRP</sequence>
<dbReference type="InterPro" id="IPR003891">
    <property type="entry name" value="Initiation_fac_eIF4g_MI"/>
</dbReference>
<dbReference type="SUPFAM" id="SSF48371">
    <property type="entry name" value="ARM repeat"/>
    <property type="match status" value="4"/>
</dbReference>
<dbReference type="EMBL" id="JAHKSW010000014">
    <property type="protein sequence ID" value="KAG7324486.1"/>
    <property type="molecule type" value="Genomic_DNA"/>
</dbReference>
<feature type="compositionally biased region" description="Basic and acidic residues" evidence="4">
    <location>
        <begin position="810"/>
        <end position="827"/>
    </location>
</feature>
<dbReference type="GO" id="GO:0016281">
    <property type="term" value="C:eukaryotic translation initiation factor 4F complex"/>
    <property type="evidence" value="ECO:0007669"/>
    <property type="project" value="TreeGrafter"/>
</dbReference>
<feature type="compositionally biased region" description="Low complexity" evidence="4">
    <location>
        <begin position="794"/>
        <end position="809"/>
    </location>
</feature>
<dbReference type="PANTHER" id="PTHR23253">
    <property type="entry name" value="EUKARYOTIC TRANSLATION INITIATION FACTOR 4 GAMMA"/>
    <property type="match status" value="1"/>
</dbReference>
<dbReference type="Pfam" id="PF02847">
    <property type="entry name" value="MA3"/>
    <property type="match status" value="2"/>
</dbReference>
<feature type="compositionally biased region" description="Basic and acidic residues" evidence="4">
    <location>
        <begin position="311"/>
        <end position="328"/>
    </location>
</feature>
<comment type="similarity">
    <text evidence="1">Belongs to the eukaryotic initiation factor 4G family.</text>
</comment>
<protein>
    <recommendedName>
        <fullName evidence="5">MI domain-containing protein</fullName>
    </recommendedName>
</protein>
<feature type="region of interest" description="Disordered" evidence="4">
    <location>
        <begin position="794"/>
        <end position="834"/>
    </location>
</feature>
<feature type="region of interest" description="Disordered" evidence="4">
    <location>
        <begin position="713"/>
        <end position="732"/>
    </location>
</feature>
<dbReference type="PANTHER" id="PTHR23253:SF10">
    <property type="entry name" value="EUKARYOTIC TRANSLATION INITIATION FACTOR 4 GAMMA 1"/>
    <property type="match status" value="1"/>
</dbReference>
<proteinExistence type="inferred from homology"/>
<feature type="compositionally biased region" description="Gly residues" evidence="4">
    <location>
        <begin position="758"/>
        <end position="769"/>
    </location>
</feature>
<dbReference type="Pfam" id="PF02854">
    <property type="entry name" value="MIF4G"/>
    <property type="match status" value="2"/>
</dbReference>
<dbReference type="FunFam" id="1.25.40.180:FF:000068">
    <property type="entry name" value="Eukaryotic translation initiation factor 4 gamma 1-like Protein"/>
    <property type="match status" value="1"/>
</dbReference>
<keyword evidence="7" id="KW-1185">Reference proteome</keyword>
<feature type="domain" description="MI" evidence="5">
    <location>
        <begin position="836"/>
        <end position="958"/>
    </location>
</feature>
<dbReference type="Proteomes" id="UP000824219">
    <property type="component" value="Linkage Group LG14"/>
</dbReference>
<dbReference type="OrthoDB" id="514777at2759"/>
<reference evidence="6 7" key="1">
    <citation type="submission" date="2021-06" db="EMBL/GenBank/DDBJ databases">
        <title>Chromosome-level genome assembly of the red-tail catfish (Hemibagrus wyckioides).</title>
        <authorList>
            <person name="Shao F."/>
        </authorList>
    </citation>
    <scope>NUCLEOTIDE SEQUENCE [LARGE SCALE GENOMIC DNA]</scope>
    <source>
        <strain evidence="6">EC202008001</strain>
        <tissue evidence="6">Blood</tissue>
    </source>
</reference>
<feature type="domain" description="MI" evidence="5">
    <location>
        <begin position="337"/>
        <end position="459"/>
    </location>
</feature>
<comment type="caution">
    <text evidence="6">The sequence shown here is derived from an EMBL/GenBank/DDBJ whole genome shotgun (WGS) entry which is preliminary data.</text>
</comment>
<dbReference type="SMART" id="SM00544">
    <property type="entry name" value="MA3"/>
    <property type="match status" value="2"/>
</dbReference>
<dbReference type="InterPro" id="IPR016024">
    <property type="entry name" value="ARM-type_fold"/>
</dbReference>
<organism evidence="6 7">
    <name type="scientific">Hemibagrus wyckioides</name>
    <dbReference type="NCBI Taxonomy" id="337641"/>
    <lineage>
        <taxon>Eukaryota</taxon>
        <taxon>Metazoa</taxon>
        <taxon>Chordata</taxon>
        <taxon>Craniata</taxon>
        <taxon>Vertebrata</taxon>
        <taxon>Euteleostomi</taxon>
        <taxon>Actinopterygii</taxon>
        <taxon>Neopterygii</taxon>
        <taxon>Teleostei</taxon>
        <taxon>Ostariophysi</taxon>
        <taxon>Siluriformes</taxon>
        <taxon>Bagridae</taxon>
        <taxon>Hemibagrus</taxon>
    </lineage>
</organism>
<feature type="region of interest" description="Disordered" evidence="4">
    <location>
        <begin position="259"/>
        <end position="279"/>
    </location>
</feature>
<feature type="region of interest" description="Disordered" evidence="4">
    <location>
        <begin position="214"/>
        <end position="233"/>
    </location>
</feature>
<feature type="region of interest" description="Disordered" evidence="4">
    <location>
        <begin position="295"/>
        <end position="335"/>
    </location>
</feature>